<dbReference type="SUPFAM" id="SSF51556">
    <property type="entry name" value="Metallo-dependent hydrolases"/>
    <property type="match status" value="1"/>
</dbReference>
<dbReference type="Gene3D" id="3.20.20.140">
    <property type="entry name" value="Metal-dependent hydrolases"/>
    <property type="match status" value="1"/>
</dbReference>
<proteinExistence type="inferred from homology"/>
<name>A0A1U6IJC2_9SPHN</name>
<feature type="domain" description="Amidohydrolase-related" evidence="2">
    <location>
        <begin position="59"/>
        <end position="414"/>
    </location>
</feature>
<dbReference type="SUPFAM" id="SSF51338">
    <property type="entry name" value="Composite domain of metallo-dependent hydrolases"/>
    <property type="match status" value="1"/>
</dbReference>
<dbReference type="InterPro" id="IPR032466">
    <property type="entry name" value="Metal_Hydrolase"/>
</dbReference>
<dbReference type="InterPro" id="IPR006680">
    <property type="entry name" value="Amidohydro-rel"/>
</dbReference>
<accession>A0A1U6IJC2</accession>
<dbReference type="AlphaFoldDB" id="A0A1U6IJC2"/>
<sequence length="451" mass="48021">MTVPENEALLIQGGTIVTCDEKLGILERGDILVQDGRIIEVAASITAPGVEVFDASGMIVMPGLIDTHRHNTDAVFSAYGGNVTMWTYFAEVPSHYFTGEFIRRASRGASLLALNAGVTTVLDWCLSAHTLEAALCALDGYEEAGGRTIFAYGPGGGVIGQNPDLSKSPLLTDTAVLRERCREAKRDLLDLWIAAMGPDFTPYETARDEILMIRELGLKATMHVGGTIVGAKGSVIPIAEAGLLGPDLQFAHCCNLRHAEIQPMAQTGVTASVSPYAEATMGMGPIPYLRLREAGVKVGLGTDSVCVTGQGLFSEGKSLLALERSRRHNETVASGSDPANNDFLTTDDVVKALTIDSADSIGIADKVGSLTPGKWADIITLDKRRLGVEPLNISSAIVLAGEPMAVRDVIVAGRFRKRDGELVGYTFNQVMDDLADVRRSAPLYLIGQGPH</sequence>
<dbReference type="PANTHER" id="PTHR43794">
    <property type="entry name" value="AMINOHYDROLASE SSNA-RELATED"/>
    <property type="match status" value="1"/>
</dbReference>
<dbReference type="STRING" id="428990.SAMN06295987_107130"/>
<reference evidence="4" key="1">
    <citation type="submission" date="2017-02" db="EMBL/GenBank/DDBJ databases">
        <authorList>
            <person name="Varghese N."/>
            <person name="Submissions S."/>
        </authorList>
    </citation>
    <scope>NUCLEOTIDE SEQUENCE [LARGE SCALE GENOMIC DNA]</scope>
    <source>
        <strain evidence="4">SM117</strain>
    </source>
</reference>
<organism evidence="3 4">
    <name type="scientific">Novosphingobium mathurense</name>
    <dbReference type="NCBI Taxonomy" id="428990"/>
    <lineage>
        <taxon>Bacteria</taxon>
        <taxon>Pseudomonadati</taxon>
        <taxon>Pseudomonadota</taxon>
        <taxon>Alphaproteobacteria</taxon>
        <taxon>Sphingomonadales</taxon>
        <taxon>Sphingomonadaceae</taxon>
        <taxon>Novosphingobium</taxon>
    </lineage>
</organism>
<dbReference type="InterPro" id="IPR011059">
    <property type="entry name" value="Metal-dep_hydrolase_composite"/>
</dbReference>
<keyword evidence="4" id="KW-1185">Reference proteome</keyword>
<dbReference type="RefSeq" id="WP_079731482.1">
    <property type="nucleotide sequence ID" value="NZ_FVZE01000007.1"/>
</dbReference>
<comment type="similarity">
    <text evidence="1">Belongs to the metallo-dependent hydrolases superfamily. ATZ/TRZ family.</text>
</comment>
<protein>
    <submittedName>
        <fullName evidence="3">Cytosine/adenosine deaminase</fullName>
    </submittedName>
</protein>
<evidence type="ECO:0000256" key="1">
    <source>
        <dbReference type="ARBA" id="ARBA00006745"/>
    </source>
</evidence>
<evidence type="ECO:0000259" key="2">
    <source>
        <dbReference type="Pfam" id="PF01979"/>
    </source>
</evidence>
<evidence type="ECO:0000313" key="3">
    <source>
        <dbReference type="EMBL" id="SLK08138.1"/>
    </source>
</evidence>
<dbReference type="GO" id="GO:0016810">
    <property type="term" value="F:hydrolase activity, acting on carbon-nitrogen (but not peptide) bonds"/>
    <property type="evidence" value="ECO:0007669"/>
    <property type="project" value="InterPro"/>
</dbReference>
<dbReference type="Proteomes" id="UP000190989">
    <property type="component" value="Unassembled WGS sequence"/>
</dbReference>
<dbReference type="PANTHER" id="PTHR43794:SF5">
    <property type="entry name" value="CHLOROHYDROLASE FAMILY PROTEIN"/>
    <property type="match status" value="1"/>
</dbReference>
<gene>
    <name evidence="3" type="ORF">SAMN06295987_107130</name>
</gene>
<dbReference type="Pfam" id="PF01979">
    <property type="entry name" value="Amidohydro_1"/>
    <property type="match status" value="1"/>
</dbReference>
<dbReference type="EMBL" id="FVZE01000007">
    <property type="protein sequence ID" value="SLK08138.1"/>
    <property type="molecule type" value="Genomic_DNA"/>
</dbReference>
<dbReference type="InterPro" id="IPR050287">
    <property type="entry name" value="MTA/SAH_deaminase"/>
</dbReference>
<dbReference type="Gene3D" id="2.30.40.10">
    <property type="entry name" value="Urease, subunit C, domain 1"/>
    <property type="match status" value="1"/>
</dbReference>
<evidence type="ECO:0000313" key="4">
    <source>
        <dbReference type="Proteomes" id="UP000190989"/>
    </source>
</evidence>